<proteinExistence type="predicted"/>
<dbReference type="Pfam" id="PF00078">
    <property type="entry name" value="RVT_1"/>
    <property type="match status" value="1"/>
</dbReference>
<dbReference type="InterPro" id="IPR000477">
    <property type="entry name" value="RT_dom"/>
</dbReference>
<dbReference type="OrthoDB" id="6381911at2759"/>
<dbReference type="CDD" id="cd01650">
    <property type="entry name" value="RT_nLTR_like"/>
    <property type="match status" value="1"/>
</dbReference>
<keyword evidence="2" id="KW-1185">Reference proteome</keyword>
<dbReference type="Proteomes" id="UP001152795">
    <property type="component" value="Unassembled WGS sequence"/>
</dbReference>
<evidence type="ECO:0000313" key="1">
    <source>
        <dbReference type="EMBL" id="CAB4039131.1"/>
    </source>
</evidence>
<dbReference type="PROSITE" id="PS50878">
    <property type="entry name" value="RT_POL"/>
    <property type="match status" value="1"/>
</dbReference>
<organism evidence="1 2">
    <name type="scientific">Paramuricea clavata</name>
    <name type="common">Red gorgonian</name>
    <name type="synonym">Violescent sea-whip</name>
    <dbReference type="NCBI Taxonomy" id="317549"/>
    <lineage>
        <taxon>Eukaryota</taxon>
        <taxon>Metazoa</taxon>
        <taxon>Cnidaria</taxon>
        <taxon>Anthozoa</taxon>
        <taxon>Octocorallia</taxon>
        <taxon>Malacalcyonacea</taxon>
        <taxon>Plexauridae</taxon>
        <taxon>Paramuricea</taxon>
    </lineage>
</organism>
<dbReference type="PANTHER" id="PTHR33332">
    <property type="entry name" value="REVERSE TRANSCRIPTASE DOMAIN-CONTAINING PROTEIN"/>
    <property type="match status" value="1"/>
</dbReference>
<sequence>MELSSPVTEIFNASIQERVVPVSWTVADVIPIRKTKNDLRPISLTPILSKTLEHFVAEWIMSQIRHLVGRKQFGSLAGLSTTHALLSFFHHLYGTTDQSDQCVRVLLLDFSKAFDRIDHHILIKKMEEMAIDPVLIAWVKQFLTGRKQRVKIGKYTSSLEPVNGGVPQGTVFGPILFMIMINELLVDWDDRWKYVDDSSVPETLSRNQDSDFQTILEGITQWCCFWKNNPNFPPMITPQASSL</sequence>
<dbReference type="SUPFAM" id="SSF56672">
    <property type="entry name" value="DNA/RNA polymerases"/>
    <property type="match status" value="1"/>
</dbReference>
<dbReference type="EMBL" id="CACRXK020024993">
    <property type="protein sequence ID" value="CAB4039131.1"/>
    <property type="molecule type" value="Genomic_DNA"/>
</dbReference>
<accession>A0A7D9K0S8</accession>
<dbReference type="InterPro" id="IPR043502">
    <property type="entry name" value="DNA/RNA_pol_sf"/>
</dbReference>
<reference evidence="1" key="1">
    <citation type="submission" date="2020-04" db="EMBL/GenBank/DDBJ databases">
        <authorList>
            <person name="Alioto T."/>
            <person name="Alioto T."/>
            <person name="Gomez Garrido J."/>
        </authorList>
    </citation>
    <scope>NUCLEOTIDE SEQUENCE</scope>
    <source>
        <strain evidence="1">A484AB</strain>
    </source>
</reference>
<gene>
    <name evidence="1" type="ORF">PACLA_8A008566</name>
</gene>
<name>A0A7D9K0S8_PARCT</name>
<comment type="caution">
    <text evidence="1">The sequence shown here is derived from an EMBL/GenBank/DDBJ whole genome shotgun (WGS) entry which is preliminary data.</text>
</comment>
<dbReference type="AlphaFoldDB" id="A0A7D9K0S8"/>
<protein>
    <submittedName>
        <fullName evidence="1">Uncharacterized protein</fullName>
    </submittedName>
</protein>
<evidence type="ECO:0000313" key="2">
    <source>
        <dbReference type="Proteomes" id="UP001152795"/>
    </source>
</evidence>